<comment type="catalytic activity">
    <reaction evidence="4">
        <text>N(6)-[(R)-lipoyl]-L-lysyl-[protein] + 3-methyl-2-oxobutanoate + H(+) = N(6)-[(R)-S(8)-2-methylpropanoyldihydrolipoyl]-L-lysyl-[protein] + CO2</text>
        <dbReference type="Rhea" id="RHEA:13457"/>
        <dbReference type="Rhea" id="RHEA-COMP:10474"/>
        <dbReference type="Rhea" id="RHEA-COMP:10497"/>
        <dbReference type="ChEBI" id="CHEBI:11851"/>
        <dbReference type="ChEBI" id="CHEBI:15378"/>
        <dbReference type="ChEBI" id="CHEBI:16526"/>
        <dbReference type="ChEBI" id="CHEBI:83099"/>
        <dbReference type="ChEBI" id="CHEBI:83142"/>
        <dbReference type="EC" id="1.2.4.4"/>
    </reaction>
</comment>
<dbReference type="WBParaSite" id="nOo.2.0.1.t03296-RA">
    <property type="protein sequence ID" value="nOo.2.0.1.t03296-RA"/>
    <property type="gene ID" value="nOo.2.0.1.g03296"/>
</dbReference>
<evidence type="ECO:0000313" key="7">
    <source>
        <dbReference type="Proteomes" id="UP000271087"/>
    </source>
</evidence>
<sequence length="118" mass="14227">MTYRLGHHSTSDDSSAYRHSEEVNTWHQKDNPIVRFRIILENKGWWSNEEDITYQKNIRKEVMEAFLNAEKVPKPNILSMFDDVYKEMPKILQEQRDELVEHLNKYGKYYPMKNFEGS</sequence>
<dbReference type="Pfam" id="PF00676">
    <property type="entry name" value="E1_dh"/>
    <property type="match status" value="1"/>
</dbReference>
<dbReference type="STRING" id="42157.A0A182E5L5"/>
<comment type="cofactor">
    <cofactor evidence="4">
        <name>thiamine diphosphate</name>
        <dbReference type="ChEBI" id="CHEBI:58937"/>
    </cofactor>
</comment>
<dbReference type="OrthoDB" id="3845at2759"/>
<keyword evidence="4" id="KW-0786">Thiamine pyrophosphate</keyword>
<accession>A0A182E5L5</accession>
<evidence type="ECO:0000256" key="1">
    <source>
        <dbReference type="ARBA" id="ARBA00008646"/>
    </source>
</evidence>
<feature type="domain" description="Dehydrogenase E1 component" evidence="5">
    <location>
        <begin position="1"/>
        <end position="77"/>
    </location>
</feature>
<evidence type="ECO:0000313" key="8">
    <source>
        <dbReference type="WBParaSite" id="nOo.2.0.1.t03296-RA"/>
    </source>
</evidence>
<keyword evidence="3 4" id="KW-0560">Oxidoreductase</keyword>
<dbReference type="SUPFAM" id="SSF52518">
    <property type="entry name" value="Thiamin diphosphate-binding fold (THDP-binding)"/>
    <property type="match status" value="1"/>
</dbReference>
<comment type="similarity">
    <text evidence="1 4">Belongs to the BCKDHA family.</text>
</comment>
<dbReference type="InterPro" id="IPR001017">
    <property type="entry name" value="DH_E1"/>
</dbReference>
<dbReference type="PANTHER" id="PTHR43380:SF1">
    <property type="entry name" value="2-OXOISOVALERATE DEHYDROGENASE SUBUNIT ALPHA, MITOCHONDRIAL"/>
    <property type="match status" value="1"/>
</dbReference>
<organism evidence="8">
    <name type="scientific">Onchocerca ochengi</name>
    <name type="common">Filarial nematode worm</name>
    <dbReference type="NCBI Taxonomy" id="42157"/>
    <lineage>
        <taxon>Eukaryota</taxon>
        <taxon>Metazoa</taxon>
        <taxon>Ecdysozoa</taxon>
        <taxon>Nematoda</taxon>
        <taxon>Chromadorea</taxon>
        <taxon>Rhabditida</taxon>
        <taxon>Spirurina</taxon>
        <taxon>Spiruromorpha</taxon>
        <taxon>Filarioidea</taxon>
        <taxon>Onchocercidae</taxon>
        <taxon>Onchocerca</taxon>
    </lineage>
</organism>
<keyword evidence="2" id="KW-0809">Transit peptide</keyword>
<gene>
    <name evidence="6" type="ORF">NOO_LOCUS3296</name>
</gene>
<name>A0A182E5L5_ONCOC</name>
<proteinExistence type="inferred from homology"/>
<dbReference type="GO" id="GO:0003863">
    <property type="term" value="F:branched-chain 2-oxo acid dehydrogenase activity"/>
    <property type="evidence" value="ECO:0007669"/>
    <property type="project" value="UniProtKB-EC"/>
</dbReference>
<evidence type="ECO:0000259" key="5">
    <source>
        <dbReference type="Pfam" id="PF00676"/>
    </source>
</evidence>
<dbReference type="InterPro" id="IPR029061">
    <property type="entry name" value="THDP-binding"/>
</dbReference>
<dbReference type="InterPro" id="IPR050771">
    <property type="entry name" value="Alpha-ketoacid_DH_E1_comp"/>
</dbReference>
<dbReference type="EMBL" id="UYRW01000612">
    <property type="protein sequence ID" value="VDK68602.1"/>
    <property type="molecule type" value="Genomic_DNA"/>
</dbReference>
<evidence type="ECO:0000256" key="4">
    <source>
        <dbReference type="RuleBase" id="RU365014"/>
    </source>
</evidence>
<evidence type="ECO:0000256" key="2">
    <source>
        <dbReference type="ARBA" id="ARBA00022946"/>
    </source>
</evidence>
<evidence type="ECO:0000256" key="3">
    <source>
        <dbReference type="ARBA" id="ARBA00023002"/>
    </source>
</evidence>
<dbReference type="Gene3D" id="3.40.50.970">
    <property type="match status" value="1"/>
</dbReference>
<reference evidence="6 7" key="2">
    <citation type="submission" date="2018-08" db="EMBL/GenBank/DDBJ databases">
        <authorList>
            <person name="Laetsch R D."/>
            <person name="Stevens L."/>
            <person name="Kumar S."/>
            <person name="Blaxter L. M."/>
        </authorList>
    </citation>
    <scope>NUCLEOTIDE SEQUENCE [LARGE SCALE GENOMIC DNA]</scope>
</reference>
<dbReference type="GO" id="GO:0009083">
    <property type="term" value="P:branched-chain amino acid catabolic process"/>
    <property type="evidence" value="ECO:0007669"/>
    <property type="project" value="TreeGrafter"/>
</dbReference>
<dbReference type="AlphaFoldDB" id="A0A182E5L5"/>
<dbReference type="Proteomes" id="UP000271087">
    <property type="component" value="Unassembled WGS sequence"/>
</dbReference>
<dbReference type="EC" id="1.2.4.4" evidence="4"/>
<protein>
    <recommendedName>
        <fullName evidence="4">2-oxoisovalerate dehydrogenase subunit alpha</fullName>
        <ecNumber evidence="4">1.2.4.4</ecNumber>
    </recommendedName>
    <alternativeName>
        <fullName evidence="4">Branched-chain alpha-keto acid dehydrogenase E1 component alpha chain</fullName>
    </alternativeName>
</protein>
<evidence type="ECO:0000313" key="6">
    <source>
        <dbReference type="EMBL" id="VDK68602.1"/>
    </source>
</evidence>
<dbReference type="PANTHER" id="PTHR43380">
    <property type="entry name" value="2-OXOISOVALERATE DEHYDROGENASE SUBUNIT ALPHA, MITOCHONDRIAL"/>
    <property type="match status" value="1"/>
</dbReference>
<reference evidence="8" key="1">
    <citation type="submission" date="2016-06" db="UniProtKB">
        <authorList>
            <consortium name="WormBaseParasite"/>
        </authorList>
    </citation>
    <scope>IDENTIFICATION</scope>
</reference>
<keyword evidence="7" id="KW-1185">Reference proteome</keyword>
<comment type="function">
    <text evidence="4">The branched-chain alpha-keto dehydrogenase complex catalyzes the overall conversion of alpha-keto acids to acyl-CoA and CO(2). It contains multiple copies of three enzymatic components: branched-chain alpha-keto acid decarboxylase (E1), lipoamide acyltransferase (E2) and lipoamide dehydrogenase (E3).</text>
</comment>